<evidence type="ECO:0000256" key="1">
    <source>
        <dbReference type="SAM" id="MobiDB-lite"/>
    </source>
</evidence>
<feature type="region of interest" description="Disordered" evidence="1">
    <location>
        <begin position="1"/>
        <end position="22"/>
    </location>
</feature>
<dbReference type="Proteomes" id="UP000320762">
    <property type="component" value="Unassembled WGS sequence"/>
</dbReference>
<protein>
    <submittedName>
        <fullName evidence="2">Uncharacterized protein</fullName>
    </submittedName>
</protein>
<evidence type="ECO:0000313" key="2">
    <source>
        <dbReference type="EMBL" id="TRM56844.1"/>
    </source>
</evidence>
<reference evidence="2 3" key="1">
    <citation type="journal article" date="2019" name="New Phytol.">
        <title>Comparative genomics reveals unique wood-decay strategies and fruiting body development in the Schizophyllaceae.</title>
        <authorList>
            <person name="Almasi E."/>
            <person name="Sahu N."/>
            <person name="Krizsan K."/>
            <person name="Balint B."/>
            <person name="Kovacs G.M."/>
            <person name="Kiss B."/>
            <person name="Cseklye J."/>
            <person name="Drula E."/>
            <person name="Henrissat B."/>
            <person name="Nagy I."/>
            <person name="Chovatia M."/>
            <person name="Adam C."/>
            <person name="LaButti K."/>
            <person name="Lipzen A."/>
            <person name="Riley R."/>
            <person name="Grigoriev I.V."/>
            <person name="Nagy L.G."/>
        </authorList>
    </citation>
    <scope>NUCLEOTIDE SEQUENCE [LARGE SCALE GENOMIC DNA]</scope>
    <source>
        <strain evidence="2 3">NL-1724</strain>
    </source>
</reference>
<name>A0A550BWB7_9AGAR</name>
<comment type="caution">
    <text evidence="2">The sequence shown here is derived from an EMBL/GenBank/DDBJ whole genome shotgun (WGS) entry which is preliminary data.</text>
</comment>
<dbReference type="EMBL" id="VDMD01000057">
    <property type="protein sequence ID" value="TRM56844.1"/>
    <property type="molecule type" value="Genomic_DNA"/>
</dbReference>
<organism evidence="2 3">
    <name type="scientific">Schizophyllum amplum</name>
    <dbReference type="NCBI Taxonomy" id="97359"/>
    <lineage>
        <taxon>Eukaryota</taxon>
        <taxon>Fungi</taxon>
        <taxon>Dikarya</taxon>
        <taxon>Basidiomycota</taxon>
        <taxon>Agaricomycotina</taxon>
        <taxon>Agaricomycetes</taxon>
        <taxon>Agaricomycetidae</taxon>
        <taxon>Agaricales</taxon>
        <taxon>Schizophyllaceae</taxon>
        <taxon>Schizophyllum</taxon>
    </lineage>
</organism>
<feature type="compositionally biased region" description="Acidic residues" evidence="1">
    <location>
        <begin position="226"/>
        <end position="238"/>
    </location>
</feature>
<keyword evidence="3" id="KW-1185">Reference proteome</keyword>
<evidence type="ECO:0000313" key="3">
    <source>
        <dbReference type="Proteomes" id="UP000320762"/>
    </source>
</evidence>
<gene>
    <name evidence="2" type="ORF">BD626DRAFT_413020</name>
</gene>
<proteinExistence type="predicted"/>
<feature type="region of interest" description="Disordered" evidence="1">
    <location>
        <begin position="219"/>
        <end position="240"/>
    </location>
</feature>
<accession>A0A550BWB7</accession>
<sequence length="298" mass="33779">MSAAPPQRRGRGRPKQQQAITDDAQRAQLVEQAGAWSEPAAIRVDWTDTRIQAVLDYFDERPNIRHQLFSDSVDNAKKQGRSQISTAKTSKIRFYDDCAKVVLGADSDPKYRAASLLHLRKFATSMQQLISGRLRKQYREVNDDLGRTGAGLSVEDVLKDPILENKIRTSRRDFPFWRQLHGWWVTLPNFNPYTTTSDQAQNHTKAAVEATGYYGGARLASQPADPDADAEGEPDEDFPANPLDPVRCIAHYIIVLTQTMFCSLLLILRRPCLWTGLLRLHRHLLSSAPRRMRQKPST</sequence>
<dbReference type="AlphaFoldDB" id="A0A550BWB7"/>
<dbReference type="OrthoDB" id="3269075at2759"/>
<dbReference type="STRING" id="97359.A0A550BWB7"/>